<dbReference type="STRING" id="105785.A0A2J7Q5H6"/>
<dbReference type="InParanoid" id="A0A2J7Q5H6"/>
<organism evidence="3 4">
    <name type="scientific">Cryptotermes secundus</name>
    <dbReference type="NCBI Taxonomy" id="105785"/>
    <lineage>
        <taxon>Eukaryota</taxon>
        <taxon>Metazoa</taxon>
        <taxon>Ecdysozoa</taxon>
        <taxon>Arthropoda</taxon>
        <taxon>Hexapoda</taxon>
        <taxon>Insecta</taxon>
        <taxon>Pterygota</taxon>
        <taxon>Neoptera</taxon>
        <taxon>Polyneoptera</taxon>
        <taxon>Dictyoptera</taxon>
        <taxon>Blattodea</taxon>
        <taxon>Blattoidea</taxon>
        <taxon>Termitoidae</taxon>
        <taxon>Kalotermitidae</taxon>
        <taxon>Cryptotermitinae</taxon>
        <taxon>Cryptotermes</taxon>
    </lineage>
</organism>
<comment type="caution">
    <text evidence="3">The sequence shown here is derived from an EMBL/GenBank/DDBJ whole genome shotgun (WGS) entry which is preliminary data.</text>
</comment>
<dbReference type="Proteomes" id="UP000235965">
    <property type="component" value="Unassembled WGS sequence"/>
</dbReference>
<protein>
    <recommendedName>
        <fullName evidence="2">Integrase p58-like C-terminal domain-containing protein</fullName>
    </recommendedName>
</protein>
<dbReference type="AlphaFoldDB" id="A0A2J7Q5H6"/>
<evidence type="ECO:0000313" key="3">
    <source>
        <dbReference type="EMBL" id="PNF23825.1"/>
    </source>
</evidence>
<feature type="region of interest" description="Disordered" evidence="1">
    <location>
        <begin position="156"/>
        <end position="192"/>
    </location>
</feature>
<evidence type="ECO:0000259" key="2">
    <source>
        <dbReference type="Pfam" id="PF22938"/>
    </source>
</evidence>
<evidence type="ECO:0000313" key="4">
    <source>
        <dbReference type="Proteomes" id="UP000235965"/>
    </source>
</evidence>
<proteinExistence type="predicted"/>
<feature type="compositionally biased region" description="Basic and acidic residues" evidence="1">
    <location>
        <begin position="157"/>
        <end position="190"/>
    </location>
</feature>
<feature type="domain" description="Integrase p58-like C-terminal" evidence="2">
    <location>
        <begin position="115"/>
        <end position="147"/>
    </location>
</feature>
<dbReference type="Pfam" id="PF22938">
    <property type="entry name" value="Integrase_p58_C"/>
    <property type="match status" value="1"/>
</dbReference>
<accession>A0A2J7Q5H6</accession>
<sequence length="239" mass="27737">MAYRATPHCTVKYSPYYLVCDRNLRLPIEGDWRPQRQEEAGNKGDYDRRVSELSMRLYEAKREARKQSKSSHEVAKRYYDKRTRGVLLKKGDFVCLYNTIEKRGRAKKFEYKYQGPYMILGKISPLIYNLQIEEAKSIVVHVNRLKRANIGPKVNRKSLETEKPRLSKKDPSLSESKVTKESREEGKEIPPSKLTRCRGSSCMFRQGFKSSGGVRRVCFVQLHTYVITPIIIDGFAVDC</sequence>
<reference evidence="3 4" key="1">
    <citation type="submission" date="2017-12" db="EMBL/GenBank/DDBJ databases">
        <title>Hemimetabolous genomes reveal molecular basis of termite eusociality.</title>
        <authorList>
            <person name="Harrison M.C."/>
            <person name="Jongepier E."/>
            <person name="Robertson H.M."/>
            <person name="Arning N."/>
            <person name="Bitard-Feildel T."/>
            <person name="Chao H."/>
            <person name="Childers C.P."/>
            <person name="Dinh H."/>
            <person name="Doddapaneni H."/>
            <person name="Dugan S."/>
            <person name="Gowin J."/>
            <person name="Greiner C."/>
            <person name="Han Y."/>
            <person name="Hu H."/>
            <person name="Hughes D.S.T."/>
            <person name="Huylmans A.-K."/>
            <person name="Kemena C."/>
            <person name="Kremer L.P.M."/>
            <person name="Lee S.L."/>
            <person name="Lopez-Ezquerra A."/>
            <person name="Mallet L."/>
            <person name="Monroy-Kuhn J.M."/>
            <person name="Moser A."/>
            <person name="Murali S.C."/>
            <person name="Muzny D.M."/>
            <person name="Otani S."/>
            <person name="Piulachs M.-D."/>
            <person name="Poelchau M."/>
            <person name="Qu J."/>
            <person name="Schaub F."/>
            <person name="Wada-Katsumata A."/>
            <person name="Worley K.C."/>
            <person name="Xie Q."/>
            <person name="Ylla G."/>
            <person name="Poulsen M."/>
            <person name="Gibbs R.A."/>
            <person name="Schal C."/>
            <person name="Richards S."/>
            <person name="Belles X."/>
            <person name="Korb J."/>
            <person name="Bornberg-Bauer E."/>
        </authorList>
    </citation>
    <scope>NUCLEOTIDE SEQUENCE [LARGE SCALE GENOMIC DNA]</scope>
    <source>
        <tissue evidence="3">Whole body</tissue>
    </source>
</reference>
<gene>
    <name evidence="3" type="ORF">B7P43_G14723</name>
</gene>
<evidence type="ECO:0000256" key="1">
    <source>
        <dbReference type="SAM" id="MobiDB-lite"/>
    </source>
</evidence>
<dbReference type="InterPro" id="IPR054465">
    <property type="entry name" value="Integrase_p58-like_C"/>
</dbReference>
<name>A0A2J7Q5H6_9NEOP</name>
<dbReference type="EMBL" id="NEVH01017559">
    <property type="protein sequence ID" value="PNF23825.1"/>
    <property type="molecule type" value="Genomic_DNA"/>
</dbReference>
<keyword evidence="4" id="KW-1185">Reference proteome</keyword>